<keyword evidence="3" id="KW-1185">Reference proteome</keyword>
<name>A0ABT9ZTE5_9BACI</name>
<keyword evidence="1" id="KW-0812">Transmembrane</keyword>
<proteinExistence type="predicted"/>
<keyword evidence="1" id="KW-0472">Membrane</keyword>
<gene>
    <name evidence="2" type="ORF">J2S74_001887</name>
</gene>
<dbReference type="Proteomes" id="UP001230005">
    <property type="component" value="Unassembled WGS sequence"/>
</dbReference>
<sequence length="37" mass="4206">MKEIKWGSPISVACIGIFLWGLATLLDTIWKYFLSFG</sequence>
<reference evidence="2 3" key="1">
    <citation type="submission" date="2023-07" db="EMBL/GenBank/DDBJ databases">
        <title>Genomic Encyclopedia of Type Strains, Phase IV (KMG-IV): sequencing the most valuable type-strain genomes for metagenomic binning, comparative biology and taxonomic classification.</title>
        <authorList>
            <person name="Goeker M."/>
        </authorList>
    </citation>
    <scope>NUCLEOTIDE SEQUENCE [LARGE SCALE GENOMIC DNA]</scope>
    <source>
        <strain evidence="2 3">DSM 9768</strain>
    </source>
</reference>
<accession>A0ABT9ZTE5</accession>
<comment type="caution">
    <text evidence="2">The sequence shown here is derived from an EMBL/GenBank/DDBJ whole genome shotgun (WGS) entry which is preliminary data.</text>
</comment>
<evidence type="ECO:0000313" key="2">
    <source>
        <dbReference type="EMBL" id="MDQ0254508.1"/>
    </source>
</evidence>
<evidence type="ECO:0000313" key="3">
    <source>
        <dbReference type="Proteomes" id="UP001230005"/>
    </source>
</evidence>
<keyword evidence="1" id="KW-1133">Transmembrane helix</keyword>
<feature type="transmembrane region" description="Helical" evidence="1">
    <location>
        <begin position="12"/>
        <end position="33"/>
    </location>
</feature>
<evidence type="ECO:0000256" key="1">
    <source>
        <dbReference type="SAM" id="Phobius"/>
    </source>
</evidence>
<protein>
    <submittedName>
        <fullName evidence="2">Uncharacterized protein</fullName>
    </submittedName>
</protein>
<dbReference type="EMBL" id="JAUSUG010000006">
    <property type="protein sequence ID" value="MDQ0254508.1"/>
    <property type="molecule type" value="Genomic_DNA"/>
</dbReference>
<organism evidence="2 3">
    <name type="scientific">Evansella vedderi</name>
    <dbReference type="NCBI Taxonomy" id="38282"/>
    <lineage>
        <taxon>Bacteria</taxon>
        <taxon>Bacillati</taxon>
        <taxon>Bacillota</taxon>
        <taxon>Bacilli</taxon>
        <taxon>Bacillales</taxon>
        <taxon>Bacillaceae</taxon>
        <taxon>Evansella</taxon>
    </lineage>
</organism>